<dbReference type="EC" id="6.1.1.19" evidence="8"/>
<dbReference type="GO" id="GO:0004814">
    <property type="term" value="F:arginine-tRNA ligase activity"/>
    <property type="evidence" value="ECO:0007669"/>
    <property type="project" value="UniProtKB-UniRule"/>
</dbReference>
<dbReference type="InterPro" id="IPR001278">
    <property type="entry name" value="Arg-tRNA-ligase"/>
</dbReference>
<evidence type="ECO:0000259" key="10">
    <source>
        <dbReference type="SMART" id="SM00836"/>
    </source>
</evidence>
<keyword evidence="8" id="KW-0963">Cytoplasm</keyword>
<sequence length="595" mass="65975">MKFAFFADLSDFLQSQYGVSVPEIPVELCPPQFTGDITVNCFPLAKALRRNPMELAAALCAQLASHSDIEAVSAVKAFVNITLRPAALMRDTVADRDALLAAVALPAVERRRVLIEFSAPNTNKPQHLGHVRNNTVGMATASILERAGHDVVRVNLVNDRGIHICKSMLAYQRFGAGVTPASSGKKGDHLVGDFYVAYDKELRKQLAALRLDKPALADKTDEELFLETEIGMAAQEMLRAWEQNDPAVRALWETMNQWVFDGFAVTYRRMGVEFERTYLESQTYMLGKDIIRDGLERGVFKKRDDGAVIIEFDDPSLGTKVVLRSDGTSVYVTQDIGTTMLKQNDFQPDQQIWVVGDEQIRHFKVLFAILKALGYSWADQLTHMAYGMVNLPSGKMKSREGTVVDADELFDEMETLARDATVEKAGDDLPENLDERARVISMAALKFMLLKVNPKTTIMFDPQASIKFEGDTGPYVLYAYARICSMLRKAAAASDVTAGALDWALLKEPAERMLALRCALYPELLQKAARDLDSSALAGYLLDLAKDFSGFYRNCPVLNADDASLRTTRLALSETVRVILADGLRALTINTLESM</sequence>
<comment type="caution">
    <text evidence="8">Lacks conserved residue(s) required for the propagation of feature annotation.</text>
</comment>
<evidence type="ECO:0000256" key="8">
    <source>
        <dbReference type="HAMAP-Rule" id="MF_00123"/>
    </source>
</evidence>
<dbReference type="GO" id="GO:0005737">
    <property type="term" value="C:cytoplasm"/>
    <property type="evidence" value="ECO:0007669"/>
    <property type="project" value="UniProtKB-SubCell"/>
</dbReference>
<dbReference type="EMBL" id="JAUSVL010000001">
    <property type="protein sequence ID" value="MDQ0290907.1"/>
    <property type="molecule type" value="Genomic_DNA"/>
</dbReference>
<proteinExistence type="inferred from homology"/>
<keyword evidence="5 8" id="KW-0648">Protein biosynthesis</keyword>
<evidence type="ECO:0000313" key="13">
    <source>
        <dbReference type="Proteomes" id="UP001238163"/>
    </source>
</evidence>
<dbReference type="Gene3D" id="3.30.1360.70">
    <property type="entry name" value="Arginyl tRNA synthetase N-terminal domain"/>
    <property type="match status" value="1"/>
</dbReference>
<dbReference type="InterPro" id="IPR036695">
    <property type="entry name" value="Arg-tRNA-synth_N_sf"/>
</dbReference>
<evidence type="ECO:0000259" key="11">
    <source>
        <dbReference type="SMART" id="SM01016"/>
    </source>
</evidence>
<dbReference type="InterPro" id="IPR008909">
    <property type="entry name" value="DALR_anticod-bd"/>
</dbReference>
<dbReference type="GO" id="GO:0005524">
    <property type="term" value="F:ATP binding"/>
    <property type="evidence" value="ECO:0007669"/>
    <property type="project" value="UniProtKB-UniRule"/>
</dbReference>
<dbReference type="PRINTS" id="PR01038">
    <property type="entry name" value="TRNASYNTHARG"/>
</dbReference>
<evidence type="ECO:0000256" key="5">
    <source>
        <dbReference type="ARBA" id="ARBA00022917"/>
    </source>
</evidence>
<dbReference type="HAMAP" id="MF_00123">
    <property type="entry name" value="Arg_tRNA_synth"/>
    <property type="match status" value="1"/>
</dbReference>
<keyword evidence="13" id="KW-1185">Reference proteome</keyword>
<dbReference type="NCBIfam" id="TIGR00456">
    <property type="entry name" value="argS"/>
    <property type="match status" value="1"/>
</dbReference>
<keyword evidence="4 8" id="KW-0067">ATP-binding</keyword>
<dbReference type="SMART" id="SM00836">
    <property type="entry name" value="DALR_1"/>
    <property type="match status" value="1"/>
</dbReference>
<evidence type="ECO:0000256" key="2">
    <source>
        <dbReference type="ARBA" id="ARBA00022598"/>
    </source>
</evidence>
<dbReference type="PANTHER" id="PTHR11956">
    <property type="entry name" value="ARGINYL-TRNA SYNTHETASE"/>
    <property type="match status" value="1"/>
</dbReference>
<dbReference type="InterPro" id="IPR009080">
    <property type="entry name" value="tRNAsynth_Ia_anticodon-bd"/>
</dbReference>
<dbReference type="InterPro" id="IPR005148">
    <property type="entry name" value="Arg-tRNA-synth_N"/>
</dbReference>
<evidence type="ECO:0000256" key="1">
    <source>
        <dbReference type="ARBA" id="ARBA00005594"/>
    </source>
</evidence>
<dbReference type="InterPro" id="IPR035684">
    <property type="entry name" value="ArgRS_core"/>
</dbReference>
<keyword evidence="6 8" id="KW-0030">Aminoacyl-tRNA synthetase</keyword>
<dbReference type="AlphaFoldDB" id="A0AAE4AQZ5"/>
<gene>
    <name evidence="8" type="primary">argS</name>
    <name evidence="12" type="ORF">J3R75_003014</name>
</gene>
<dbReference type="PANTHER" id="PTHR11956:SF5">
    <property type="entry name" value="ARGININE--TRNA LIGASE, CYTOPLASMIC"/>
    <property type="match status" value="1"/>
</dbReference>
<comment type="caution">
    <text evidence="12">The sequence shown here is derived from an EMBL/GenBank/DDBJ whole genome shotgun (WGS) entry which is preliminary data.</text>
</comment>
<evidence type="ECO:0000256" key="3">
    <source>
        <dbReference type="ARBA" id="ARBA00022741"/>
    </source>
</evidence>
<dbReference type="Pfam" id="PF03485">
    <property type="entry name" value="Arg_tRNA_synt_N"/>
    <property type="match status" value="1"/>
</dbReference>
<dbReference type="SUPFAM" id="SSF52374">
    <property type="entry name" value="Nucleotidylyl transferase"/>
    <property type="match status" value="1"/>
</dbReference>
<dbReference type="SUPFAM" id="SSF47323">
    <property type="entry name" value="Anticodon-binding domain of a subclass of class I aminoacyl-tRNA synthetases"/>
    <property type="match status" value="1"/>
</dbReference>
<comment type="catalytic activity">
    <reaction evidence="7 8">
        <text>tRNA(Arg) + L-arginine + ATP = L-arginyl-tRNA(Arg) + AMP + diphosphate</text>
        <dbReference type="Rhea" id="RHEA:20301"/>
        <dbReference type="Rhea" id="RHEA-COMP:9658"/>
        <dbReference type="Rhea" id="RHEA-COMP:9673"/>
        <dbReference type="ChEBI" id="CHEBI:30616"/>
        <dbReference type="ChEBI" id="CHEBI:32682"/>
        <dbReference type="ChEBI" id="CHEBI:33019"/>
        <dbReference type="ChEBI" id="CHEBI:78442"/>
        <dbReference type="ChEBI" id="CHEBI:78513"/>
        <dbReference type="ChEBI" id="CHEBI:456215"/>
        <dbReference type="EC" id="6.1.1.19"/>
    </reaction>
</comment>
<evidence type="ECO:0000256" key="6">
    <source>
        <dbReference type="ARBA" id="ARBA00023146"/>
    </source>
</evidence>
<comment type="subcellular location">
    <subcellularLocation>
        <location evidence="8">Cytoplasm</location>
    </subcellularLocation>
</comment>
<feature type="domain" description="DALR anticodon binding" evidence="10">
    <location>
        <begin position="476"/>
        <end position="595"/>
    </location>
</feature>
<dbReference type="FunFam" id="1.10.730.10:FF:000006">
    <property type="entry name" value="Arginyl-tRNA synthetase 2, mitochondrial"/>
    <property type="match status" value="1"/>
</dbReference>
<dbReference type="Proteomes" id="UP001238163">
    <property type="component" value="Unassembled WGS sequence"/>
</dbReference>
<dbReference type="GO" id="GO:0006420">
    <property type="term" value="P:arginyl-tRNA aminoacylation"/>
    <property type="evidence" value="ECO:0007669"/>
    <property type="project" value="UniProtKB-UniRule"/>
</dbReference>
<protein>
    <recommendedName>
        <fullName evidence="8">Arginine--tRNA ligase</fullName>
        <ecNumber evidence="8">6.1.1.19</ecNumber>
    </recommendedName>
    <alternativeName>
        <fullName evidence="8">Arginyl-tRNA synthetase</fullName>
        <shortName evidence="8">ArgRS</shortName>
    </alternativeName>
</protein>
<dbReference type="SUPFAM" id="SSF55190">
    <property type="entry name" value="Arginyl-tRNA synthetase (ArgRS), N-terminal 'additional' domain"/>
    <property type="match status" value="1"/>
</dbReference>
<comment type="subunit">
    <text evidence="8">Monomer.</text>
</comment>
<keyword evidence="3 8" id="KW-0547">Nucleotide-binding</keyword>
<accession>A0AAE4AQZ5</accession>
<dbReference type="Pfam" id="PF00750">
    <property type="entry name" value="tRNA-synt_1d"/>
    <property type="match status" value="1"/>
</dbReference>
<keyword evidence="2 8" id="KW-0436">Ligase</keyword>
<evidence type="ECO:0000256" key="7">
    <source>
        <dbReference type="ARBA" id="ARBA00049339"/>
    </source>
</evidence>
<comment type="similarity">
    <text evidence="1 8 9">Belongs to the class-I aminoacyl-tRNA synthetase family.</text>
</comment>
<dbReference type="Pfam" id="PF05746">
    <property type="entry name" value="DALR_1"/>
    <property type="match status" value="1"/>
</dbReference>
<evidence type="ECO:0000256" key="4">
    <source>
        <dbReference type="ARBA" id="ARBA00022840"/>
    </source>
</evidence>
<organism evidence="12 13">
    <name type="scientific">Oligosphaera ethanolica</name>
    <dbReference type="NCBI Taxonomy" id="760260"/>
    <lineage>
        <taxon>Bacteria</taxon>
        <taxon>Pseudomonadati</taxon>
        <taxon>Lentisphaerota</taxon>
        <taxon>Oligosphaeria</taxon>
        <taxon>Oligosphaerales</taxon>
        <taxon>Oligosphaeraceae</taxon>
        <taxon>Oligosphaera</taxon>
    </lineage>
</organism>
<evidence type="ECO:0000313" key="12">
    <source>
        <dbReference type="EMBL" id="MDQ0290907.1"/>
    </source>
</evidence>
<name>A0AAE4AQZ5_9BACT</name>
<dbReference type="RefSeq" id="WP_307262949.1">
    <property type="nucleotide sequence ID" value="NZ_JAUSVL010000001.1"/>
</dbReference>
<evidence type="ECO:0000256" key="9">
    <source>
        <dbReference type="RuleBase" id="RU363038"/>
    </source>
</evidence>
<dbReference type="Gene3D" id="3.40.50.620">
    <property type="entry name" value="HUPs"/>
    <property type="match status" value="1"/>
</dbReference>
<feature type="domain" description="Arginyl tRNA synthetase N-terminal" evidence="11">
    <location>
        <begin position="3"/>
        <end position="83"/>
    </location>
</feature>
<reference evidence="12" key="1">
    <citation type="submission" date="2023-07" db="EMBL/GenBank/DDBJ databases">
        <title>Genomic Encyclopedia of Type Strains, Phase IV (KMG-IV): sequencing the most valuable type-strain genomes for metagenomic binning, comparative biology and taxonomic classification.</title>
        <authorList>
            <person name="Goeker M."/>
        </authorList>
    </citation>
    <scope>NUCLEOTIDE SEQUENCE</scope>
    <source>
        <strain evidence="12">DSM 24202</strain>
    </source>
</reference>
<dbReference type="Gene3D" id="1.10.730.10">
    <property type="entry name" value="Isoleucyl-tRNA Synthetase, Domain 1"/>
    <property type="match status" value="1"/>
</dbReference>
<dbReference type="SMART" id="SM01016">
    <property type="entry name" value="Arg_tRNA_synt_N"/>
    <property type="match status" value="1"/>
</dbReference>
<dbReference type="InterPro" id="IPR014729">
    <property type="entry name" value="Rossmann-like_a/b/a_fold"/>
</dbReference>